<keyword evidence="1" id="KW-0812">Transmembrane</keyword>
<keyword evidence="1" id="KW-0472">Membrane</keyword>
<name>A0A975IZH4_9BACT</name>
<dbReference type="KEGG" id="lamb:KBB96_18945"/>
<dbReference type="Proteomes" id="UP000676169">
    <property type="component" value="Chromosome"/>
</dbReference>
<sequence>MPRSTNEAFTTLRFIEAVTLRSFLQPDASWLDEPGSRRVWQTAMVTVIGLAFYGFTVGWWRSPLMAGYVAVKMPLLVALTLGCNGLLNGLLALLLGTGLGIRQSFLALLMATAVSALILGSLAPVTFFLAWNAPVPGTPEADTAYAAYQVIHTFLIGFAGVVANSHLYRLLAARAPTRAAARATLIAWLAGNGFLGAQFSWVLRPFFGLPGMEVEFLRPQPLKGNFYETIWGSLVHIAGDGFTAGIWLTLAIIVIGVPVFSAFRTQPSN</sequence>
<proteinExistence type="predicted"/>
<feature type="transmembrane region" description="Helical" evidence="1">
    <location>
        <begin position="107"/>
        <end position="131"/>
    </location>
</feature>
<evidence type="ECO:0000313" key="3">
    <source>
        <dbReference type="Proteomes" id="UP000676169"/>
    </source>
</evidence>
<dbReference type="RefSeq" id="WP_211631062.1">
    <property type="nucleotide sequence ID" value="NZ_CP073100.1"/>
</dbReference>
<evidence type="ECO:0000256" key="1">
    <source>
        <dbReference type="SAM" id="Phobius"/>
    </source>
</evidence>
<protein>
    <submittedName>
        <fullName evidence="2">Uncharacterized protein</fullName>
    </submittedName>
</protein>
<keyword evidence="1" id="KW-1133">Transmembrane helix</keyword>
<feature type="transmembrane region" description="Helical" evidence="1">
    <location>
        <begin position="39"/>
        <end position="61"/>
    </location>
</feature>
<gene>
    <name evidence="2" type="ORF">KBB96_18945</name>
</gene>
<feature type="transmembrane region" description="Helical" evidence="1">
    <location>
        <begin position="151"/>
        <end position="171"/>
    </location>
</feature>
<reference evidence="2" key="1">
    <citation type="submission" date="2021-04" db="EMBL/GenBank/DDBJ databases">
        <title>Luteolibacter sp. 32A isolated from the skin of an Anderson's salamander (Ambystoma andersonii).</title>
        <authorList>
            <person name="Spergser J."/>
            <person name="Busse H.-J."/>
        </authorList>
    </citation>
    <scope>NUCLEOTIDE SEQUENCE</scope>
    <source>
        <strain evidence="2">32A</strain>
    </source>
</reference>
<feature type="transmembrane region" description="Helical" evidence="1">
    <location>
        <begin position="73"/>
        <end position="95"/>
    </location>
</feature>
<feature type="transmembrane region" description="Helical" evidence="1">
    <location>
        <begin position="183"/>
        <end position="203"/>
    </location>
</feature>
<dbReference type="AlphaFoldDB" id="A0A975IZH4"/>
<organism evidence="2 3">
    <name type="scientific">Luteolibacter ambystomatis</name>
    <dbReference type="NCBI Taxonomy" id="2824561"/>
    <lineage>
        <taxon>Bacteria</taxon>
        <taxon>Pseudomonadati</taxon>
        <taxon>Verrucomicrobiota</taxon>
        <taxon>Verrucomicrobiia</taxon>
        <taxon>Verrucomicrobiales</taxon>
        <taxon>Verrucomicrobiaceae</taxon>
        <taxon>Luteolibacter</taxon>
    </lineage>
</organism>
<keyword evidence="3" id="KW-1185">Reference proteome</keyword>
<feature type="transmembrane region" description="Helical" evidence="1">
    <location>
        <begin position="244"/>
        <end position="263"/>
    </location>
</feature>
<dbReference type="EMBL" id="CP073100">
    <property type="protein sequence ID" value="QUE50923.1"/>
    <property type="molecule type" value="Genomic_DNA"/>
</dbReference>
<accession>A0A975IZH4</accession>
<evidence type="ECO:0000313" key="2">
    <source>
        <dbReference type="EMBL" id="QUE50923.1"/>
    </source>
</evidence>